<evidence type="ECO:0000256" key="7">
    <source>
        <dbReference type="SAM" id="Coils"/>
    </source>
</evidence>
<evidence type="ECO:0000256" key="1">
    <source>
        <dbReference type="ARBA" id="ARBA00004496"/>
    </source>
</evidence>
<organism evidence="10 11">
    <name type="scientific">Zygosaccharomyces mellis</name>
    <dbReference type="NCBI Taxonomy" id="42258"/>
    <lineage>
        <taxon>Eukaryota</taxon>
        <taxon>Fungi</taxon>
        <taxon>Dikarya</taxon>
        <taxon>Ascomycota</taxon>
        <taxon>Saccharomycotina</taxon>
        <taxon>Saccharomycetes</taxon>
        <taxon>Saccharomycetales</taxon>
        <taxon>Saccharomycetaceae</taxon>
        <taxon>Zygosaccharomyces</taxon>
    </lineage>
</organism>
<evidence type="ECO:0000313" key="10">
    <source>
        <dbReference type="EMBL" id="GCF01020.1"/>
    </source>
</evidence>
<dbReference type="GO" id="GO:0005737">
    <property type="term" value="C:cytoplasm"/>
    <property type="evidence" value="ECO:0007669"/>
    <property type="project" value="UniProtKB-SubCell"/>
</dbReference>
<dbReference type="GO" id="GO:0003777">
    <property type="term" value="F:microtubule motor activity"/>
    <property type="evidence" value="ECO:0007669"/>
    <property type="project" value="InterPro"/>
</dbReference>
<dbReference type="GO" id="GO:0005524">
    <property type="term" value="F:ATP binding"/>
    <property type="evidence" value="ECO:0007669"/>
    <property type="project" value="UniProtKB-UniRule"/>
</dbReference>
<dbReference type="GO" id="GO:0051231">
    <property type="term" value="P:spindle elongation"/>
    <property type="evidence" value="ECO:0007669"/>
    <property type="project" value="TreeGrafter"/>
</dbReference>
<keyword evidence="6" id="KW-0505">Motor protein</keyword>
<comment type="subcellular location">
    <subcellularLocation>
        <location evidence="1">Cytoplasm</location>
    </subcellularLocation>
</comment>
<dbReference type="InterPro" id="IPR036961">
    <property type="entry name" value="Kinesin_motor_dom_sf"/>
</dbReference>
<dbReference type="InterPro" id="IPR001752">
    <property type="entry name" value="Kinesin_motor_dom"/>
</dbReference>
<keyword evidence="5 7" id="KW-0175">Coiled coil</keyword>
<evidence type="ECO:0000256" key="3">
    <source>
        <dbReference type="ARBA" id="ARBA00022741"/>
    </source>
</evidence>
<feature type="binding site" evidence="6">
    <location>
        <begin position="107"/>
        <end position="114"/>
    </location>
    <ligand>
        <name>ATP</name>
        <dbReference type="ChEBI" id="CHEBI:30616"/>
    </ligand>
</feature>
<dbReference type="SUPFAM" id="SSF52540">
    <property type="entry name" value="P-loop containing nucleoside triphosphate hydrolases"/>
    <property type="match status" value="1"/>
</dbReference>
<dbReference type="GO" id="GO:0007018">
    <property type="term" value="P:microtubule-based movement"/>
    <property type="evidence" value="ECO:0007669"/>
    <property type="project" value="InterPro"/>
</dbReference>
<dbReference type="Gene3D" id="3.40.850.10">
    <property type="entry name" value="Kinesin motor domain"/>
    <property type="match status" value="1"/>
</dbReference>
<evidence type="ECO:0000256" key="2">
    <source>
        <dbReference type="ARBA" id="ARBA00022490"/>
    </source>
</evidence>
<evidence type="ECO:0000313" key="11">
    <source>
        <dbReference type="Proteomes" id="UP000301737"/>
    </source>
</evidence>
<evidence type="ECO:0000259" key="9">
    <source>
        <dbReference type="PROSITE" id="PS50067"/>
    </source>
</evidence>
<dbReference type="Proteomes" id="UP000301737">
    <property type="component" value="Unassembled WGS sequence"/>
</dbReference>
<feature type="coiled-coil region" evidence="7">
    <location>
        <begin position="473"/>
        <end position="535"/>
    </location>
</feature>
<dbReference type="OrthoDB" id="3176171at2759"/>
<dbReference type="AlphaFoldDB" id="A0A4C2EDR3"/>
<feature type="region of interest" description="Disordered" evidence="8">
    <location>
        <begin position="423"/>
        <end position="456"/>
    </location>
</feature>
<dbReference type="PRINTS" id="PR00380">
    <property type="entry name" value="KINESINHEAVY"/>
</dbReference>
<dbReference type="PANTHER" id="PTHR47969">
    <property type="entry name" value="CHROMOSOME-ASSOCIATED KINESIN KIF4A-RELATED"/>
    <property type="match status" value="1"/>
</dbReference>
<evidence type="ECO:0000256" key="8">
    <source>
        <dbReference type="SAM" id="MobiDB-lite"/>
    </source>
</evidence>
<dbReference type="GO" id="GO:0007052">
    <property type="term" value="P:mitotic spindle organization"/>
    <property type="evidence" value="ECO:0007669"/>
    <property type="project" value="TreeGrafter"/>
</dbReference>
<proteinExistence type="inferred from homology"/>
<evidence type="ECO:0000256" key="4">
    <source>
        <dbReference type="ARBA" id="ARBA00022840"/>
    </source>
</evidence>
<evidence type="ECO:0000256" key="6">
    <source>
        <dbReference type="PROSITE-ProRule" id="PRU00283"/>
    </source>
</evidence>
<keyword evidence="3 6" id="KW-0547">Nucleotide-binding</keyword>
<dbReference type="InterPro" id="IPR027417">
    <property type="entry name" value="P-loop_NTPase"/>
</dbReference>
<keyword evidence="11" id="KW-1185">Reference proteome</keyword>
<name>A0A4C2EDR3_9SACH</name>
<dbReference type="PANTHER" id="PTHR47969:SF15">
    <property type="entry name" value="CHROMOSOME-ASSOCIATED KINESIN KIF4A-RELATED"/>
    <property type="match status" value="1"/>
</dbReference>
<reference evidence="10 11" key="1">
    <citation type="submission" date="2019-01" db="EMBL/GenBank/DDBJ databases">
        <title>Draft Genome Sequencing of Zygosaccharomyces mellis Ca-7.</title>
        <authorList>
            <person name="Shiwa Y."/>
            <person name="Kanesaki Y."/>
            <person name="Ishige T."/>
            <person name="Mura K."/>
            <person name="Hori T."/>
            <person name="Tamura T."/>
        </authorList>
    </citation>
    <scope>NUCLEOTIDE SEQUENCE [LARGE SCALE GENOMIC DNA]</scope>
    <source>
        <strain evidence="10 11">Ca-7</strain>
    </source>
</reference>
<dbReference type="InterPro" id="IPR027640">
    <property type="entry name" value="Kinesin-like_fam"/>
</dbReference>
<comment type="similarity">
    <text evidence="6">Belongs to the TRAFAC class myosin-kinesin ATPase superfamily. Kinesin family.</text>
</comment>
<accession>A0A4C2EDR3</accession>
<feature type="domain" description="Kinesin motor" evidence="9">
    <location>
        <begin position="17"/>
        <end position="355"/>
    </location>
</feature>
<dbReference type="EMBL" id="BIMX01000025">
    <property type="protein sequence ID" value="GCF01020.1"/>
    <property type="molecule type" value="Genomic_DNA"/>
</dbReference>
<dbReference type="SMART" id="SM00129">
    <property type="entry name" value="KISc"/>
    <property type="match status" value="1"/>
</dbReference>
<keyword evidence="4 6" id="KW-0067">ATP-binding</keyword>
<dbReference type="PROSITE" id="PS50067">
    <property type="entry name" value="KINESIN_MOTOR_2"/>
    <property type="match status" value="1"/>
</dbReference>
<feature type="region of interest" description="Disordered" evidence="8">
    <location>
        <begin position="638"/>
        <end position="657"/>
    </location>
</feature>
<dbReference type="GO" id="GO:0005875">
    <property type="term" value="C:microtubule associated complex"/>
    <property type="evidence" value="ECO:0007669"/>
    <property type="project" value="TreeGrafter"/>
</dbReference>
<evidence type="ECO:0000256" key="5">
    <source>
        <dbReference type="ARBA" id="ARBA00023054"/>
    </source>
</evidence>
<dbReference type="GO" id="GO:0008017">
    <property type="term" value="F:microtubule binding"/>
    <property type="evidence" value="ECO:0007669"/>
    <property type="project" value="InterPro"/>
</dbReference>
<gene>
    <name evidence="10" type="ORF">ZYGM_001591</name>
</gene>
<feature type="compositionally biased region" description="Basic and acidic residues" evidence="8">
    <location>
        <begin position="648"/>
        <end position="657"/>
    </location>
</feature>
<keyword evidence="2" id="KW-0963">Cytoplasm</keyword>
<protein>
    <recommendedName>
        <fullName evidence="9">Kinesin motor domain-containing protein</fullName>
    </recommendedName>
</protein>
<dbReference type="Pfam" id="PF00225">
    <property type="entry name" value="Kinesin"/>
    <property type="match status" value="1"/>
</dbReference>
<feature type="compositionally biased region" description="Basic and acidic residues" evidence="8">
    <location>
        <begin position="423"/>
        <end position="447"/>
    </location>
</feature>
<comment type="caution">
    <text evidence="10">The sequence shown here is derived from an EMBL/GenBank/DDBJ whole genome shotgun (WGS) entry which is preliminary data.</text>
</comment>
<sequence>MQSFSNGYADSIVEPTFIRVVLRLRPLIGEAAKLSYVEDGFGSLSLQDFPQVAGKATFFTDANDTNKFRFNRVYDVDVGQQEICEDIIGDNVTELLEGFNVSIMTFGSEGSGKTYTMFGNDREEGIVQRMCQSLFDQLDRLRQDRGNESTVSITFYELFAENIYDLLSIEKHSNILKTSSVAKTSGLSIKGLRTVSVNSVNELLSCINEGQFRRCKSGSHHRKSRSSSFLNITVEQRNRTEETMKHSVLQLIDLASSNKLDKNLKHGISTDEIKSANSSMQNLHQMIYELSDSKSPLPKTHNSKHSHRTSRLTKLLQQAIGGDSKTTAVMLSSTNRTDRENTVTTLSLGSKLKSIYNFPTQNKMGLNSKAIFDLSLKNMTTRENSYLTRIKYLEDEVSRLSSTIQQNKNQVLTNQYLTEKNMKLKDQLGLQRKSEQTRKAGSEKDGLHSQSNEKTQNEMSDVLDNLMRKCEKVIQLQLRLDEELRQKSQISQQLSYKESKVQALEAMNVKLLEQLDNNEHEMKNVLNTNSILRKEVEKWMQLAESRSQNVEMLQKEFQDRQIAGASQNNLLFLPGELNHVRDASKNKKGNWLFGNSSSNILGSRKISNVSTGSVMTINSQESNTSKASHRGLNLHAVRLPFGDENENYNDKNKSSNT</sequence>